<dbReference type="InterPro" id="IPR012338">
    <property type="entry name" value="Beta-lactam/transpept-like"/>
</dbReference>
<keyword evidence="7" id="KW-1185">Reference proteome</keyword>
<sequence length="311" mass="33285">MKNPRRPLRVHFARPSPSGICAARLRRGAWTLTFAFLAVHPALAQTPQTKLRETVASIEDTLDARVGLVIRQSGTDWSWSHRGDERVLMTSTFKALLCGAVLARADAGTLDLDEALAITPSDLQDYAQVTEARVGTFMSIGDLCLATIDLSDNTAANLLIDRLGEPGAVTDFLRSIGDEVGRLDRHEPALNTRSADGLSDTSTPDAMATSLEALLVGDALSPSSRAQLREWMGLGGVTGSLLRAYVRDTWDVADKSGASANSRSLIAMVTPDAEAPYFVAIYISEAEVGFERRNAALIALSAAVADLMADQ</sequence>
<dbReference type="RefSeq" id="WP_090207740.1">
    <property type="nucleotide sequence ID" value="NZ_FOZM01000001.1"/>
</dbReference>
<evidence type="ECO:0000256" key="3">
    <source>
        <dbReference type="ARBA" id="ARBA00012865"/>
    </source>
</evidence>
<reference evidence="6 7" key="1">
    <citation type="submission" date="2016-10" db="EMBL/GenBank/DDBJ databases">
        <authorList>
            <person name="de Groot N.N."/>
        </authorList>
    </citation>
    <scope>NUCLEOTIDE SEQUENCE [LARGE SCALE GENOMIC DNA]</scope>
    <source>
        <strain evidence="6 7">DSM 29433</strain>
    </source>
</reference>
<comment type="catalytic activity">
    <reaction evidence="1">
        <text>a beta-lactam + H2O = a substituted beta-amino acid</text>
        <dbReference type="Rhea" id="RHEA:20401"/>
        <dbReference type="ChEBI" id="CHEBI:15377"/>
        <dbReference type="ChEBI" id="CHEBI:35627"/>
        <dbReference type="ChEBI" id="CHEBI:140347"/>
        <dbReference type="EC" id="3.5.2.6"/>
    </reaction>
</comment>
<name>A0A1I6MDV7_9RHOB</name>
<feature type="domain" description="Beta-lactamase class A catalytic" evidence="5">
    <location>
        <begin position="67"/>
        <end position="282"/>
    </location>
</feature>
<dbReference type="OrthoDB" id="9784149at2"/>
<keyword evidence="4" id="KW-0732">Signal</keyword>
<dbReference type="GO" id="GO:0046677">
    <property type="term" value="P:response to antibiotic"/>
    <property type="evidence" value="ECO:0007669"/>
    <property type="project" value="InterPro"/>
</dbReference>
<dbReference type="InterPro" id="IPR000871">
    <property type="entry name" value="Beta-lactam_class-A"/>
</dbReference>
<dbReference type="PRINTS" id="PR00118">
    <property type="entry name" value="BLACTAMASEA"/>
</dbReference>
<dbReference type="NCBIfam" id="NF033103">
    <property type="entry name" value="bla_class_A"/>
    <property type="match status" value="1"/>
</dbReference>
<accession>A0A1I6MDV7</accession>
<dbReference type="PANTHER" id="PTHR35333">
    <property type="entry name" value="BETA-LACTAMASE"/>
    <property type="match status" value="1"/>
</dbReference>
<feature type="signal peptide" evidence="4">
    <location>
        <begin position="1"/>
        <end position="44"/>
    </location>
</feature>
<evidence type="ECO:0000313" key="6">
    <source>
        <dbReference type="EMBL" id="SFS13841.1"/>
    </source>
</evidence>
<dbReference type="STRING" id="1123755.SAMN05444714_1612"/>
<evidence type="ECO:0000256" key="2">
    <source>
        <dbReference type="ARBA" id="ARBA00009009"/>
    </source>
</evidence>
<feature type="chain" id="PRO_5011734128" description="beta-lactamase" evidence="4">
    <location>
        <begin position="45"/>
        <end position="311"/>
    </location>
</feature>
<dbReference type="Proteomes" id="UP000198926">
    <property type="component" value="Unassembled WGS sequence"/>
</dbReference>
<comment type="similarity">
    <text evidence="2">Belongs to the class-A beta-lactamase family.</text>
</comment>
<dbReference type="Gene3D" id="3.40.710.10">
    <property type="entry name" value="DD-peptidase/beta-lactamase superfamily"/>
    <property type="match status" value="1"/>
</dbReference>
<dbReference type="SUPFAM" id="SSF56601">
    <property type="entry name" value="beta-lactamase/transpeptidase-like"/>
    <property type="match status" value="1"/>
</dbReference>
<gene>
    <name evidence="6" type="ORF">SAMN05444714_1612</name>
</gene>
<dbReference type="GO" id="GO:0008800">
    <property type="term" value="F:beta-lactamase activity"/>
    <property type="evidence" value="ECO:0007669"/>
    <property type="project" value="UniProtKB-EC"/>
</dbReference>
<evidence type="ECO:0000256" key="1">
    <source>
        <dbReference type="ARBA" id="ARBA00001526"/>
    </source>
</evidence>
<dbReference type="EC" id="3.5.2.6" evidence="3"/>
<dbReference type="AlphaFoldDB" id="A0A1I6MDV7"/>
<evidence type="ECO:0000313" key="7">
    <source>
        <dbReference type="Proteomes" id="UP000198926"/>
    </source>
</evidence>
<protein>
    <recommendedName>
        <fullName evidence="3">beta-lactamase</fullName>
        <ecNumber evidence="3">3.5.2.6</ecNumber>
    </recommendedName>
</protein>
<dbReference type="GO" id="GO:0030655">
    <property type="term" value="P:beta-lactam antibiotic catabolic process"/>
    <property type="evidence" value="ECO:0007669"/>
    <property type="project" value="InterPro"/>
</dbReference>
<dbReference type="Pfam" id="PF13354">
    <property type="entry name" value="Beta-lactamase2"/>
    <property type="match status" value="1"/>
</dbReference>
<proteinExistence type="inferred from homology"/>
<dbReference type="InterPro" id="IPR045155">
    <property type="entry name" value="Beta-lactam_cat"/>
</dbReference>
<evidence type="ECO:0000256" key="4">
    <source>
        <dbReference type="SAM" id="SignalP"/>
    </source>
</evidence>
<dbReference type="EMBL" id="FOZM01000001">
    <property type="protein sequence ID" value="SFS13841.1"/>
    <property type="molecule type" value="Genomic_DNA"/>
</dbReference>
<organism evidence="6 7">
    <name type="scientific">Yoonia litorea</name>
    <dbReference type="NCBI Taxonomy" id="1123755"/>
    <lineage>
        <taxon>Bacteria</taxon>
        <taxon>Pseudomonadati</taxon>
        <taxon>Pseudomonadota</taxon>
        <taxon>Alphaproteobacteria</taxon>
        <taxon>Rhodobacterales</taxon>
        <taxon>Paracoccaceae</taxon>
        <taxon>Yoonia</taxon>
    </lineage>
</organism>
<dbReference type="PANTHER" id="PTHR35333:SF3">
    <property type="entry name" value="BETA-LACTAMASE-TYPE TRANSPEPTIDASE FOLD CONTAINING PROTEIN"/>
    <property type="match status" value="1"/>
</dbReference>
<evidence type="ECO:0000259" key="5">
    <source>
        <dbReference type="Pfam" id="PF13354"/>
    </source>
</evidence>